<proteinExistence type="inferred from homology"/>
<dbReference type="OMA" id="MMNYLLM"/>
<dbReference type="InParanoid" id="C5DBB4"/>
<dbReference type="PROSITE" id="PS50850">
    <property type="entry name" value="MFS"/>
    <property type="match status" value="1"/>
</dbReference>
<dbReference type="GO" id="GO:0032218">
    <property type="term" value="P:riboflavin transport"/>
    <property type="evidence" value="ECO:0007669"/>
    <property type="project" value="TreeGrafter"/>
</dbReference>
<evidence type="ECO:0000256" key="1">
    <source>
        <dbReference type="ARBA" id="ARBA00004141"/>
    </source>
</evidence>
<protein>
    <submittedName>
        <fullName evidence="6">KLTH0A01166p</fullName>
    </submittedName>
</protein>
<evidence type="ECO:0000259" key="5">
    <source>
        <dbReference type="PROSITE" id="PS50850"/>
    </source>
</evidence>
<keyword evidence="4" id="KW-0812">Transmembrane</keyword>
<evidence type="ECO:0000313" key="6">
    <source>
        <dbReference type="EMBL" id="CAR21071.1"/>
    </source>
</evidence>
<keyword evidence="7" id="KW-1185">Reference proteome</keyword>
<dbReference type="OrthoDB" id="6509908at2759"/>
<organism evidence="6 7">
    <name type="scientific">Lachancea thermotolerans (strain ATCC 56472 / CBS 6340 / NRRL Y-8284)</name>
    <name type="common">Yeast</name>
    <name type="synonym">Kluyveromyces thermotolerans</name>
    <dbReference type="NCBI Taxonomy" id="559295"/>
    <lineage>
        <taxon>Eukaryota</taxon>
        <taxon>Fungi</taxon>
        <taxon>Dikarya</taxon>
        <taxon>Ascomycota</taxon>
        <taxon>Saccharomycotina</taxon>
        <taxon>Saccharomycetes</taxon>
        <taxon>Saccharomycetales</taxon>
        <taxon>Saccharomycetaceae</taxon>
        <taxon>Lachancea</taxon>
    </lineage>
</organism>
<feature type="transmembrane region" description="Helical" evidence="4">
    <location>
        <begin position="415"/>
        <end position="435"/>
    </location>
</feature>
<feature type="compositionally biased region" description="Basic and acidic residues" evidence="3">
    <location>
        <begin position="36"/>
        <end position="46"/>
    </location>
</feature>
<dbReference type="GO" id="GO:0016020">
    <property type="term" value="C:membrane"/>
    <property type="evidence" value="ECO:0007669"/>
    <property type="project" value="UniProtKB-SubCell"/>
</dbReference>
<dbReference type="RefSeq" id="XP_002551513.1">
    <property type="nucleotide sequence ID" value="XM_002551467.1"/>
</dbReference>
<name>C5DBB4_LACTC</name>
<reference evidence="6 7" key="1">
    <citation type="journal article" date="2009" name="Genome Res.">
        <title>Comparative genomics of protoploid Saccharomycetaceae.</title>
        <authorList>
            <consortium name="The Genolevures Consortium"/>
            <person name="Souciet J.-L."/>
            <person name="Dujon B."/>
            <person name="Gaillardin C."/>
            <person name="Johnston M."/>
            <person name="Baret P.V."/>
            <person name="Cliften P."/>
            <person name="Sherman D.J."/>
            <person name="Weissenbach J."/>
            <person name="Westhof E."/>
            <person name="Wincker P."/>
            <person name="Jubin C."/>
            <person name="Poulain J."/>
            <person name="Barbe V."/>
            <person name="Segurens B."/>
            <person name="Artiguenave F."/>
            <person name="Anthouard V."/>
            <person name="Vacherie B."/>
            <person name="Val M.-E."/>
            <person name="Fulton R.S."/>
            <person name="Minx P."/>
            <person name="Wilson R."/>
            <person name="Durrens P."/>
            <person name="Jean G."/>
            <person name="Marck C."/>
            <person name="Martin T."/>
            <person name="Nikolski M."/>
            <person name="Rolland T."/>
            <person name="Seret M.-L."/>
            <person name="Casaregola S."/>
            <person name="Despons L."/>
            <person name="Fairhead C."/>
            <person name="Fischer G."/>
            <person name="Lafontaine I."/>
            <person name="Leh V."/>
            <person name="Lemaire M."/>
            <person name="de Montigny J."/>
            <person name="Neuveglise C."/>
            <person name="Thierry A."/>
            <person name="Blanc-Lenfle I."/>
            <person name="Bleykasten C."/>
            <person name="Diffels J."/>
            <person name="Fritsch E."/>
            <person name="Frangeul L."/>
            <person name="Goeffon A."/>
            <person name="Jauniaux N."/>
            <person name="Kachouri-Lafond R."/>
            <person name="Payen C."/>
            <person name="Potier S."/>
            <person name="Pribylova L."/>
            <person name="Ozanne C."/>
            <person name="Richard G.-F."/>
            <person name="Sacerdot C."/>
            <person name="Straub M.-L."/>
            <person name="Talla E."/>
        </authorList>
    </citation>
    <scope>NUCLEOTIDE SEQUENCE [LARGE SCALE GENOMIC DNA]</scope>
    <source>
        <strain evidence="7">ATCC 56472 / CBS 6340 / NRRL Y-8284</strain>
    </source>
</reference>
<dbReference type="PANTHER" id="PTHR11360">
    <property type="entry name" value="MONOCARBOXYLATE TRANSPORTER"/>
    <property type="match status" value="1"/>
</dbReference>
<feature type="transmembrane region" description="Helical" evidence="4">
    <location>
        <begin position="198"/>
        <end position="218"/>
    </location>
</feature>
<evidence type="ECO:0000256" key="3">
    <source>
        <dbReference type="SAM" id="MobiDB-lite"/>
    </source>
</evidence>
<evidence type="ECO:0000313" key="7">
    <source>
        <dbReference type="Proteomes" id="UP000002036"/>
    </source>
</evidence>
<feature type="transmembrane region" description="Helical" evidence="4">
    <location>
        <begin position="163"/>
        <end position="186"/>
    </location>
</feature>
<feature type="transmembrane region" description="Helical" evidence="4">
    <location>
        <begin position="112"/>
        <end position="133"/>
    </location>
</feature>
<dbReference type="Pfam" id="PF07690">
    <property type="entry name" value="MFS_1"/>
    <property type="match status" value="1"/>
</dbReference>
<dbReference type="InterPro" id="IPR036259">
    <property type="entry name" value="MFS_trans_sf"/>
</dbReference>
<feature type="domain" description="Major facilitator superfamily (MFS) profile" evidence="5">
    <location>
        <begin position="70"/>
        <end position="468"/>
    </location>
</feature>
<accession>C5DBB4</accession>
<dbReference type="GeneID" id="8290305"/>
<dbReference type="InterPro" id="IPR011701">
    <property type="entry name" value="MFS"/>
</dbReference>
<dbReference type="HOGENOM" id="CLU_001265_1_0_1"/>
<dbReference type="KEGG" id="lth:KLTH0A01166g"/>
<dbReference type="GO" id="GO:0022857">
    <property type="term" value="F:transmembrane transporter activity"/>
    <property type="evidence" value="ECO:0007669"/>
    <property type="project" value="InterPro"/>
</dbReference>
<dbReference type="EMBL" id="CU928165">
    <property type="protein sequence ID" value="CAR21071.1"/>
    <property type="molecule type" value="Genomic_DNA"/>
</dbReference>
<feature type="transmembrane region" description="Helical" evidence="4">
    <location>
        <begin position="69"/>
        <end position="92"/>
    </location>
</feature>
<dbReference type="Proteomes" id="UP000002036">
    <property type="component" value="Chromosome A"/>
</dbReference>
<keyword evidence="4" id="KW-0472">Membrane</keyword>
<keyword evidence="4" id="KW-1133">Transmembrane helix</keyword>
<dbReference type="CDD" id="cd17352">
    <property type="entry name" value="MFS_MCT_SLC16"/>
    <property type="match status" value="1"/>
</dbReference>
<feature type="transmembrane region" description="Helical" evidence="4">
    <location>
        <begin position="447"/>
        <end position="468"/>
    </location>
</feature>
<feature type="transmembrane region" description="Helical" evidence="4">
    <location>
        <begin position="383"/>
        <end position="403"/>
    </location>
</feature>
<dbReference type="SUPFAM" id="SSF103473">
    <property type="entry name" value="MFS general substrate transporter"/>
    <property type="match status" value="1"/>
</dbReference>
<feature type="transmembrane region" description="Helical" evidence="4">
    <location>
        <begin position="230"/>
        <end position="250"/>
    </location>
</feature>
<feature type="transmembrane region" description="Helical" evidence="4">
    <location>
        <begin position="140"/>
        <end position="157"/>
    </location>
</feature>
<dbReference type="PANTHER" id="PTHR11360:SF295">
    <property type="entry name" value="TRANSPORTER MCH4-RELATED"/>
    <property type="match status" value="1"/>
</dbReference>
<gene>
    <name evidence="6" type="ordered locus">KLTH0A01166g</name>
</gene>
<feature type="transmembrane region" description="Helical" evidence="4">
    <location>
        <begin position="350"/>
        <end position="371"/>
    </location>
</feature>
<dbReference type="eggNOG" id="KOG2504">
    <property type="taxonomic scope" value="Eukaryota"/>
</dbReference>
<dbReference type="Gene3D" id="1.20.1250.20">
    <property type="entry name" value="MFS general substrate transporter like domains"/>
    <property type="match status" value="1"/>
</dbReference>
<comment type="subcellular location">
    <subcellularLocation>
        <location evidence="1">Membrane</location>
        <topology evidence="1">Multi-pass membrane protein</topology>
    </subcellularLocation>
</comment>
<dbReference type="InterPro" id="IPR020846">
    <property type="entry name" value="MFS_dom"/>
</dbReference>
<comment type="similarity">
    <text evidence="2">Belongs to the major facilitator superfamily. Monocarboxylate porter (TC 2.A.1.13) family.</text>
</comment>
<feature type="region of interest" description="Disordered" evidence="3">
    <location>
        <begin position="23"/>
        <end position="63"/>
    </location>
</feature>
<dbReference type="AlphaFoldDB" id="C5DBB4"/>
<evidence type="ECO:0000256" key="4">
    <source>
        <dbReference type="SAM" id="Phobius"/>
    </source>
</evidence>
<sequence>MVSILPKRPQQLILSPHTRFEAHASGFKPQSGGTGRDSDDHVRESTLDQLSHTGSTDDEDESEFPDGGVAAYLALLGSFMGLLPAWGVINSLGALEGYISKHQLASDSSSSVSWIFALYLAIVSASCVLTGAYFDRNGGFGAIVVGTVLFVTSLVATANCHTIWQFILAFSVLGGLANGILTTPLVSCVATWFSRKRAMATSCATIGGSLGGIIFPLMLKKLYVEVGFPWALRILAFVCLACLSFACLFARERVKQKPQAFSSKHEMAKFYVLGSFNWKYFCDAKYVFTTLGFSLAENSILATSTYIASYAMARGNSEGSSFTLITAGNAMQILGRYVPGYISDRYAGRFNVVIVMTLMAVVVNFAIWLPFGGNPKALWAYYLLYGFFSGSIFSLTAVCIGQISKTRDFGKRYSTAYLLNAMMTLPTIPIAGTIIGRGSVSDYNKFIIFSTCLMLAGGLSYAVARFLCAGVRICKV</sequence>
<evidence type="ECO:0000256" key="2">
    <source>
        <dbReference type="ARBA" id="ARBA00006727"/>
    </source>
</evidence>
<dbReference type="InterPro" id="IPR050327">
    <property type="entry name" value="Proton-linked_MCT"/>
</dbReference>